<evidence type="ECO:0000313" key="2">
    <source>
        <dbReference type="EMBL" id="GMI27639.1"/>
    </source>
</evidence>
<feature type="chain" id="PRO_5047363591" description="Glycosyltransferase" evidence="1">
    <location>
        <begin position="17"/>
        <end position="241"/>
    </location>
</feature>
<dbReference type="Proteomes" id="UP001165060">
    <property type="component" value="Unassembled WGS sequence"/>
</dbReference>
<evidence type="ECO:0008006" key="4">
    <source>
        <dbReference type="Google" id="ProtNLM"/>
    </source>
</evidence>
<feature type="non-terminal residue" evidence="2">
    <location>
        <position position="241"/>
    </location>
</feature>
<keyword evidence="3" id="KW-1185">Reference proteome</keyword>
<organism evidence="2 3">
    <name type="scientific">Tetraparma gracilis</name>
    <dbReference type="NCBI Taxonomy" id="2962635"/>
    <lineage>
        <taxon>Eukaryota</taxon>
        <taxon>Sar</taxon>
        <taxon>Stramenopiles</taxon>
        <taxon>Ochrophyta</taxon>
        <taxon>Bolidophyceae</taxon>
        <taxon>Parmales</taxon>
        <taxon>Triparmaceae</taxon>
        <taxon>Tetraparma</taxon>
    </lineage>
</organism>
<protein>
    <recommendedName>
        <fullName evidence="4">Glycosyltransferase</fullName>
    </recommendedName>
</protein>
<sequence>MLLACLLALSPLPVVPLLRNLLAVRGFVPQRYDHSSLWESFAADTTVLITAKDTCSQTLAVLEALQDHMPAATRVKVSLPDTLGCLDSLPLAAARALFPATTITYRQQFNPFAAWLADAEDVTTPFTLLMHNDVYFLDGHGLLQLYKGALEHPEHDVVVPMIYEREGNVTLSPHAVHDALHVDKGVLGHMMDLKKGLLRWPDQVETGPQQHFLEDHAFMVKSGAIAGLIDPGSAYTMEYID</sequence>
<gene>
    <name evidence="2" type="ORF">TeGR_g12082</name>
</gene>
<evidence type="ECO:0000313" key="3">
    <source>
        <dbReference type="Proteomes" id="UP001165060"/>
    </source>
</evidence>
<dbReference type="EMBL" id="BRYB01002928">
    <property type="protein sequence ID" value="GMI27639.1"/>
    <property type="molecule type" value="Genomic_DNA"/>
</dbReference>
<evidence type="ECO:0000256" key="1">
    <source>
        <dbReference type="SAM" id="SignalP"/>
    </source>
</evidence>
<accession>A0ABQ6MKK1</accession>
<name>A0ABQ6MKK1_9STRA</name>
<proteinExistence type="predicted"/>
<comment type="caution">
    <text evidence="2">The sequence shown here is derived from an EMBL/GenBank/DDBJ whole genome shotgun (WGS) entry which is preliminary data.</text>
</comment>
<feature type="signal peptide" evidence="1">
    <location>
        <begin position="1"/>
        <end position="16"/>
    </location>
</feature>
<keyword evidence="1" id="KW-0732">Signal</keyword>
<reference evidence="2 3" key="1">
    <citation type="journal article" date="2023" name="Commun. Biol.">
        <title>Genome analysis of Parmales, the sister group of diatoms, reveals the evolutionary specialization of diatoms from phago-mixotrophs to photoautotrophs.</title>
        <authorList>
            <person name="Ban H."/>
            <person name="Sato S."/>
            <person name="Yoshikawa S."/>
            <person name="Yamada K."/>
            <person name="Nakamura Y."/>
            <person name="Ichinomiya M."/>
            <person name="Sato N."/>
            <person name="Blanc-Mathieu R."/>
            <person name="Endo H."/>
            <person name="Kuwata A."/>
            <person name="Ogata H."/>
        </authorList>
    </citation>
    <scope>NUCLEOTIDE SEQUENCE [LARGE SCALE GENOMIC DNA]</scope>
</reference>